<dbReference type="Proteomes" id="UP000694920">
    <property type="component" value="Unplaced"/>
</dbReference>
<keyword evidence="1" id="KW-1185">Reference proteome</keyword>
<dbReference type="GeneID" id="107265453"/>
<organism evidence="1 2">
    <name type="scientific">Cephus cinctus</name>
    <name type="common">Wheat stem sawfly</name>
    <dbReference type="NCBI Taxonomy" id="211228"/>
    <lineage>
        <taxon>Eukaryota</taxon>
        <taxon>Metazoa</taxon>
        <taxon>Ecdysozoa</taxon>
        <taxon>Arthropoda</taxon>
        <taxon>Hexapoda</taxon>
        <taxon>Insecta</taxon>
        <taxon>Pterygota</taxon>
        <taxon>Neoptera</taxon>
        <taxon>Endopterygota</taxon>
        <taxon>Hymenoptera</taxon>
        <taxon>Cephoidea</taxon>
        <taxon>Cephidae</taxon>
        <taxon>Cephus</taxon>
    </lineage>
</organism>
<evidence type="ECO:0000313" key="1">
    <source>
        <dbReference type="Proteomes" id="UP000694920"/>
    </source>
</evidence>
<reference evidence="2" key="1">
    <citation type="submission" date="2025-08" db="UniProtKB">
        <authorList>
            <consortium name="RefSeq"/>
        </authorList>
    </citation>
    <scope>IDENTIFICATION</scope>
</reference>
<dbReference type="RefSeq" id="XP_015590407.1">
    <property type="nucleotide sequence ID" value="XM_015734921.2"/>
</dbReference>
<gene>
    <name evidence="2" type="primary">LOC107265453</name>
</gene>
<evidence type="ECO:0000313" key="2">
    <source>
        <dbReference type="RefSeq" id="XP_015590407.1"/>
    </source>
</evidence>
<protein>
    <submittedName>
        <fullName evidence="2">Uncharacterized protein LOC107265453 isoform X1</fullName>
    </submittedName>
</protein>
<dbReference type="KEGG" id="ccin:107265453"/>
<proteinExistence type="predicted"/>
<name>A0AAJ7FGB0_CEPCN</name>
<accession>A0AAJ7FGB0</accession>
<dbReference type="AlphaFoldDB" id="A0AAJ7FGB0"/>
<sequence>MQDHLIRTNNTWPIRQIEFYESNNSHRFTSKNGEALCMRDVGNFLILYAEETILGTIPIGPGSNVTAFYTGDCMSFNETQNNIEKTVKIQLSGSQEDVRNFVFRIQQCINVSRTEEHDEISKKHKIAELLKNNPMGAITDVNPMLPMNYPLEDAVKLCLADPKFPALVENVSQVLKRLAQSGTQTGYEV</sequence>